<dbReference type="SUPFAM" id="SSF52768">
    <property type="entry name" value="Arginase/deacetylase"/>
    <property type="match status" value="2"/>
</dbReference>
<evidence type="ECO:0000256" key="25">
    <source>
        <dbReference type="ARBA" id="ARBA00023203"/>
    </source>
</evidence>
<feature type="region of interest" description="Disordered" evidence="35">
    <location>
        <begin position="1048"/>
        <end position="1081"/>
    </location>
</feature>
<dbReference type="GO" id="GO:0005813">
    <property type="term" value="C:centrosome"/>
    <property type="evidence" value="ECO:0007669"/>
    <property type="project" value="UniProtKB-SubCell"/>
</dbReference>
<dbReference type="GO" id="GO:0030425">
    <property type="term" value="C:dendrite"/>
    <property type="evidence" value="ECO:0007669"/>
    <property type="project" value="UniProtKB-SubCell"/>
</dbReference>
<dbReference type="GO" id="GO:0003779">
    <property type="term" value="F:actin binding"/>
    <property type="evidence" value="ECO:0007669"/>
    <property type="project" value="UniProtKB-KW"/>
</dbReference>
<dbReference type="AlphaFoldDB" id="A0A9P0A5Q0"/>
<evidence type="ECO:0000256" key="1">
    <source>
        <dbReference type="ARBA" id="ARBA00001947"/>
    </source>
</evidence>
<comment type="catalytic activity">
    <reaction evidence="31">
        <text>N(6)-acetyl-L-lysyl-[alpha-tubulin] + H2O = L-lysyl-[alpha-tubulin] + acetate</text>
        <dbReference type="Rhea" id="RHEA:21548"/>
        <dbReference type="Rhea" id="RHEA-COMP:11278"/>
        <dbReference type="Rhea" id="RHEA-COMP:11279"/>
        <dbReference type="ChEBI" id="CHEBI:15377"/>
        <dbReference type="ChEBI" id="CHEBI:29969"/>
        <dbReference type="ChEBI" id="CHEBI:30089"/>
        <dbReference type="ChEBI" id="CHEBI:61930"/>
    </reaction>
    <physiologicalReaction direction="left-to-right" evidence="31">
        <dbReference type="Rhea" id="RHEA:21549"/>
    </physiologicalReaction>
</comment>
<feature type="region of interest" description="Disordered" evidence="35">
    <location>
        <begin position="1"/>
        <end position="29"/>
    </location>
</feature>
<keyword evidence="23" id="KW-0805">Transcription regulation</keyword>
<evidence type="ECO:0000256" key="23">
    <source>
        <dbReference type="ARBA" id="ARBA00023015"/>
    </source>
</evidence>
<keyword evidence="25" id="KW-0009">Actin-binding</keyword>
<dbReference type="GO" id="GO:0006950">
    <property type="term" value="P:response to stress"/>
    <property type="evidence" value="ECO:0007669"/>
    <property type="project" value="UniProtKB-ARBA"/>
</dbReference>
<dbReference type="InterPro" id="IPR000286">
    <property type="entry name" value="HDACs"/>
</dbReference>
<evidence type="ECO:0000256" key="32">
    <source>
        <dbReference type="ARBA" id="ARBA00068733"/>
    </source>
</evidence>
<evidence type="ECO:0000256" key="20">
    <source>
        <dbReference type="ARBA" id="ARBA00022833"/>
    </source>
</evidence>
<dbReference type="FunFam" id="3.40.800.20:FF:000005">
    <property type="entry name" value="histone deacetylase 6"/>
    <property type="match status" value="2"/>
</dbReference>
<keyword evidence="13" id="KW-0597">Phosphoprotein</keyword>
<dbReference type="GO" id="GO:0043204">
    <property type="term" value="C:perikaryon"/>
    <property type="evidence" value="ECO:0007669"/>
    <property type="project" value="UniProtKB-SubCell"/>
</dbReference>
<dbReference type="EMBL" id="OU963864">
    <property type="protein sequence ID" value="CAH0386207.1"/>
    <property type="molecule type" value="Genomic_DNA"/>
</dbReference>
<keyword evidence="27" id="KW-0539">Nucleus</keyword>
<evidence type="ECO:0000256" key="4">
    <source>
        <dbReference type="ARBA" id="ARBA00004279"/>
    </source>
</evidence>
<dbReference type="GO" id="GO:0016740">
    <property type="term" value="F:transferase activity"/>
    <property type="evidence" value="ECO:0007669"/>
    <property type="project" value="UniProtKB-KW"/>
</dbReference>
<evidence type="ECO:0000256" key="29">
    <source>
        <dbReference type="ARBA" id="ARBA00048287"/>
    </source>
</evidence>
<protein>
    <recommendedName>
        <fullName evidence="32">Protein deacetylase HDAC6</fullName>
    </recommendedName>
    <alternativeName>
        <fullName evidence="33">Tubulin-lysine deacetylase HDAC6</fullName>
    </alternativeName>
</protein>
<accession>A0A9P0A5Q0</accession>
<reference evidence="37" key="1">
    <citation type="submission" date="2021-12" db="EMBL/GenBank/DDBJ databases">
        <authorList>
            <person name="King R."/>
        </authorList>
    </citation>
    <scope>NUCLEOTIDE SEQUENCE</scope>
</reference>
<organism evidence="37 38">
    <name type="scientific">Bemisia tabaci</name>
    <name type="common">Sweetpotato whitefly</name>
    <name type="synonym">Aleurodes tabaci</name>
    <dbReference type="NCBI Taxonomy" id="7038"/>
    <lineage>
        <taxon>Eukaryota</taxon>
        <taxon>Metazoa</taxon>
        <taxon>Ecdysozoa</taxon>
        <taxon>Arthropoda</taxon>
        <taxon>Hexapoda</taxon>
        <taxon>Insecta</taxon>
        <taxon>Pterygota</taxon>
        <taxon>Neoptera</taxon>
        <taxon>Paraneoptera</taxon>
        <taxon>Hemiptera</taxon>
        <taxon>Sternorrhyncha</taxon>
        <taxon>Aleyrodoidea</taxon>
        <taxon>Aleyrodidae</taxon>
        <taxon>Aleyrodinae</taxon>
        <taxon>Bemisia</taxon>
    </lineage>
</organism>
<keyword evidence="10" id="KW-0488">Methylation</keyword>
<feature type="compositionally biased region" description="Polar residues" evidence="35">
    <location>
        <begin position="1048"/>
        <end position="1061"/>
    </location>
</feature>
<keyword evidence="28" id="KW-0966">Cell projection</keyword>
<evidence type="ECO:0000256" key="11">
    <source>
        <dbReference type="ARBA" id="ARBA00022490"/>
    </source>
</evidence>
<evidence type="ECO:0000256" key="6">
    <source>
        <dbReference type="ARBA" id="ARBA00004484"/>
    </source>
</evidence>
<evidence type="ECO:0000256" key="21">
    <source>
        <dbReference type="ARBA" id="ARBA00022843"/>
    </source>
</evidence>
<keyword evidence="26" id="KW-0206">Cytoskeleton</keyword>
<keyword evidence="18" id="KW-0833">Ubl conjugation pathway</keyword>
<dbReference type="Pfam" id="PF00850">
    <property type="entry name" value="Hist_deacetyl"/>
    <property type="match status" value="2"/>
</dbReference>
<evidence type="ECO:0000313" key="37">
    <source>
        <dbReference type="EMBL" id="CAH0386207.1"/>
    </source>
</evidence>
<dbReference type="GO" id="GO:0040029">
    <property type="term" value="P:epigenetic regulation of gene expression"/>
    <property type="evidence" value="ECO:0007669"/>
    <property type="project" value="TreeGrafter"/>
</dbReference>
<evidence type="ECO:0000256" key="26">
    <source>
        <dbReference type="ARBA" id="ARBA00023212"/>
    </source>
</evidence>
<dbReference type="InterPro" id="IPR023801">
    <property type="entry name" value="His_deacetylse_dom"/>
</dbReference>
<evidence type="ECO:0000256" key="35">
    <source>
        <dbReference type="SAM" id="MobiDB-lite"/>
    </source>
</evidence>
<evidence type="ECO:0000256" key="27">
    <source>
        <dbReference type="ARBA" id="ARBA00023242"/>
    </source>
</evidence>
<evidence type="ECO:0000256" key="31">
    <source>
        <dbReference type="ARBA" id="ARBA00050910"/>
    </source>
</evidence>
<keyword evidence="17 34" id="KW-0863">Zinc-finger</keyword>
<keyword evidence="15" id="KW-0479">Metal-binding</keyword>
<feature type="domain" description="UBP-type" evidence="36">
    <location>
        <begin position="1109"/>
        <end position="1209"/>
    </location>
</feature>
<dbReference type="Gene3D" id="3.30.40.10">
    <property type="entry name" value="Zinc/RING finger domain, C3HC4 (zinc finger)"/>
    <property type="match status" value="1"/>
</dbReference>
<dbReference type="SMART" id="SM00290">
    <property type="entry name" value="ZnF_UBP"/>
    <property type="match status" value="1"/>
</dbReference>
<evidence type="ECO:0000256" key="13">
    <source>
        <dbReference type="ARBA" id="ARBA00022553"/>
    </source>
</evidence>
<evidence type="ECO:0000256" key="2">
    <source>
        <dbReference type="ARBA" id="ARBA00004120"/>
    </source>
</evidence>
<dbReference type="Gene3D" id="3.40.800.20">
    <property type="entry name" value="Histone deacetylase domain"/>
    <property type="match status" value="2"/>
</dbReference>
<comment type="catalytic activity">
    <reaction evidence="30">
        <text>N(6)-acetyl-L-lysyl-[protein] + H2O = L-lysyl-[protein] + acetate</text>
        <dbReference type="Rhea" id="RHEA:58108"/>
        <dbReference type="Rhea" id="RHEA-COMP:9752"/>
        <dbReference type="Rhea" id="RHEA-COMP:10731"/>
        <dbReference type="ChEBI" id="CHEBI:15377"/>
        <dbReference type="ChEBI" id="CHEBI:29969"/>
        <dbReference type="ChEBI" id="CHEBI:30089"/>
        <dbReference type="ChEBI" id="CHEBI:61930"/>
    </reaction>
    <physiologicalReaction direction="left-to-right" evidence="30">
        <dbReference type="Rhea" id="RHEA:58109"/>
    </physiologicalReaction>
</comment>
<comment type="catalytic activity">
    <reaction evidence="29">
        <text>N(6)-acetyl-L-lysyl-[histone] + H2O = L-lysyl-[histone] + acetate</text>
        <dbReference type="Rhea" id="RHEA:58196"/>
        <dbReference type="Rhea" id="RHEA-COMP:9845"/>
        <dbReference type="Rhea" id="RHEA-COMP:11338"/>
        <dbReference type="ChEBI" id="CHEBI:15377"/>
        <dbReference type="ChEBI" id="CHEBI:29969"/>
        <dbReference type="ChEBI" id="CHEBI:30089"/>
        <dbReference type="ChEBI" id="CHEBI:61930"/>
        <dbReference type="EC" id="3.5.1.98"/>
    </reaction>
</comment>
<evidence type="ECO:0000256" key="17">
    <source>
        <dbReference type="ARBA" id="ARBA00022771"/>
    </source>
</evidence>
<keyword evidence="24" id="KW-0804">Transcription</keyword>
<evidence type="ECO:0000256" key="24">
    <source>
        <dbReference type="ARBA" id="ARBA00023163"/>
    </source>
</evidence>
<keyword evidence="14" id="KW-0808">Transferase</keyword>
<dbReference type="PROSITE" id="PS50271">
    <property type="entry name" value="ZF_UBP"/>
    <property type="match status" value="1"/>
</dbReference>
<keyword evidence="16" id="KW-0677">Repeat</keyword>
<dbReference type="GO" id="GO:0000118">
    <property type="term" value="C:histone deacetylase complex"/>
    <property type="evidence" value="ECO:0007669"/>
    <property type="project" value="TreeGrafter"/>
</dbReference>
<evidence type="ECO:0000259" key="36">
    <source>
        <dbReference type="PROSITE" id="PS50271"/>
    </source>
</evidence>
<dbReference type="PRINTS" id="PR01270">
    <property type="entry name" value="HDASUPER"/>
</dbReference>
<keyword evidence="19" id="KW-0378">Hydrolase</keyword>
<gene>
    <name evidence="37" type="ORF">BEMITA_LOCUS5357</name>
</gene>
<comment type="cofactor">
    <cofactor evidence="1">
        <name>Zn(2+)</name>
        <dbReference type="ChEBI" id="CHEBI:29105"/>
    </cofactor>
</comment>
<evidence type="ECO:0000256" key="10">
    <source>
        <dbReference type="ARBA" id="ARBA00022481"/>
    </source>
</evidence>
<evidence type="ECO:0000256" key="14">
    <source>
        <dbReference type="ARBA" id="ARBA00022679"/>
    </source>
</evidence>
<evidence type="ECO:0000256" key="3">
    <source>
        <dbReference type="ARBA" id="ARBA00004123"/>
    </source>
</evidence>
<evidence type="ECO:0000256" key="5">
    <source>
        <dbReference type="ARBA" id="ARBA00004300"/>
    </source>
</evidence>
<dbReference type="GO" id="GO:0051129">
    <property type="term" value="P:negative regulation of cellular component organization"/>
    <property type="evidence" value="ECO:0007669"/>
    <property type="project" value="UniProtKB-ARBA"/>
</dbReference>
<comment type="pathway">
    <text evidence="8">Protein modification; protein ubiquitination.</text>
</comment>
<keyword evidence="22" id="KW-0156">Chromatin regulator</keyword>
<evidence type="ECO:0000256" key="15">
    <source>
        <dbReference type="ARBA" id="ARBA00022723"/>
    </source>
</evidence>
<comment type="subcellular location">
    <subcellularLocation>
        <location evidence="7">Cell projection</location>
        <location evidence="7">Axon</location>
    </subcellularLocation>
    <subcellularLocation>
        <location evidence="4">Cell projection</location>
        <location evidence="4">Dendrite</location>
    </subcellularLocation>
    <subcellularLocation>
        <location evidence="2">Cytoplasm</location>
        <location evidence="2">Cytoskeleton</location>
        <location evidence="2">Cilium basal body</location>
    </subcellularLocation>
    <subcellularLocation>
        <location evidence="5">Cytoplasm</location>
        <location evidence="5">Cytoskeleton</location>
        <location evidence="5">Microtubule organizing center</location>
        <location evidence="5">Centrosome</location>
    </subcellularLocation>
    <subcellularLocation>
        <location evidence="3">Nucleus</location>
    </subcellularLocation>
    <subcellularLocation>
        <location evidence="6">Perikaryon</location>
    </subcellularLocation>
</comment>
<dbReference type="GO" id="GO:0030424">
    <property type="term" value="C:axon"/>
    <property type="evidence" value="ECO:0007669"/>
    <property type="project" value="UniProtKB-SubCell"/>
</dbReference>
<evidence type="ECO:0000313" key="38">
    <source>
        <dbReference type="Proteomes" id="UP001152759"/>
    </source>
</evidence>
<name>A0A9P0A5Q0_BEMTA</name>
<evidence type="ECO:0000256" key="9">
    <source>
        <dbReference type="ARBA" id="ARBA00007738"/>
    </source>
</evidence>
<evidence type="ECO:0000256" key="16">
    <source>
        <dbReference type="ARBA" id="ARBA00022737"/>
    </source>
</evidence>
<dbReference type="Pfam" id="PF02148">
    <property type="entry name" value="zf-UBP"/>
    <property type="match status" value="1"/>
</dbReference>
<dbReference type="InterPro" id="IPR037138">
    <property type="entry name" value="His_deacetylse_dom_sf"/>
</dbReference>
<evidence type="ECO:0000256" key="22">
    <source>
        <dbReference type="ARBA" id="ARBA00022853"/>
    </source>
</evidence>
<dbReference type="GO" id="GO:0141221">
    <property type="term" value="F:histone deacetylase activity, hydrolytic mechanism"/>
    <property type="evidence" value="ECO:0007669"/>
    <property type="project" value="UniProtKB-EC"/>
</dbReference>
<keyword evidence="38" id="KW-1185">Reference proteome</keyword>
<dbReference type="Proteomes" id="UP001152759">
    <property type="component" value="Chromosome 3"/>
</dbReference>
<evidence type="ECO:0000256" key="19">
    <source>
        <dbReference type="ARBA" id="ARBA00022801"/>
    </source>
</evidence>
<dbReference type="GO" id="GO:0051646">
    <property type="term" value="P:mitochondrion localization"/>
    <property type="evidence" value="ECO:0007669"/>
    <property type="project" value="UniProtKB-ARBA"/>
</dbReference>
<dbReference type="InterPro" id="IPR023696">
    <property type="entry name" value="Ureohydrolase_dom_sf"/>
</dbReference>
<keyword evidence="21" id="KW-0832">Ubl conjugation</keyword>
<dbReference type="PANTHER" id="PTHR10625">
    <property type="entry name" value="HISTONE DEACETYLASE HDAC1-RELATED"/>
    <property type="match status" value="1"/>
</dbReference>
<evidence type="ECO:0000256" key="7">
    <source>
        <dbReference type="ARBA" id="ARBA00004489"/>
    </source>
</evidence>
<evidence type="ECO:0000256" key="12">
    <source>
        <dbReference type="ARBA" id="ARBA00022491"/>
    </source>
</evidence>
<comment type="similarity">
    <text evidence="9">Belongs to the histone deacetylase family. HD type 2 subfamily.</text>
</comment>
<dbReference type="KEGG" id="btab:109044245"/>
<keyword evidence="12" id="KW-0678">Repressor</keyword>
<evidence type="ECO:0000256" key="28">
    <source>
        <dbReference type="ARBA" id="ARBA00023273"/>
    </source>
</evidence>
<dbReference type="CDD" id="cd10002">
    <property type="entry name" value="HDAC10_HDAC6-dom1"/>
    <property type="match status" value="1"/>
</dbReference>
<dbReference type="GO" id="GO:0032886">
    <property type="term" value="P:regulation of microtubule-based process"/>
    <property type="evidence" value="ECO:0007669"/>
    <property type="project" value="UniProtKB-ARBA"/>
</dbReference>
<dbReference type="FunFam" id="3.30.40.10:FF:000342">
    <property type="entry name" value="Histone deacetylase 6"/>
    <property type="match status" value="1"/>
</dbReference>
<dbReference type="InterPro" id="IPR001607">
    <property type="entry name" value="Znf_UBP"/>
</dbReference>
<dbReference type="SUPFAM" id="SSF57850">
    <property type="entry name" value="RING/U-box"/>
    <property type="match status" value="1"/>
</dbReference>
<dbReference type="GO" id="GO:0008270">
    <property type="term" value="F:zinc ion binding"/>
    <property type="evidence" value="ECO:0007669"/>
    <property type="project" value="UniProtKB-KW"/>
</dbReference>
<keyword evidence="11" id="KW-0963">Cytoplasm</keyword>
<dbReference type="PANTHER" id="PTHR10625:SF38">
    <property type="entry name" value="HISTONE DEACETYLASE 6, ISOFORM G"/>
    <property type="match status" value="1"/>
</dbReference>
<keyword evidence="20" id="KW-0862">Zinc</keyword>
<evidence type="ECO:0000256" key="18">
    <source>
        <dbReference type="ARBA" id="ARBA00022786"/>
    </source>
</evidence>
<evidence type="ECO:0000256" key="34">
    <source>
        <dbReference type="PROSITE-ProRule" id="PRU00502"/>
    </source>
</evidence>
<evidence type="ECO:0000256" key="33">
    <source>
        <dbReference type="ARBA" id="ARBA00082852"/>
    </source>
</evidence>
<evidence type="ECO:0000256" key="8">
    <source>
        <dbReference type="ARBA" id="ARBA00004906"/>
    </source>
</evidence>
<sequence length="1219" mass="134754">MSSAPKNDSPDQGAPVRRSNRLNSKGRTPSASLIAAKKAAIERAKKAQTYVVNIRDIYQLAEDAKAMVNKPTGVVYDKRMVEHHCLWDENYPECPDRFTYVLSRCQEMGLLSRCKQIQSREASEEEVLKKHSPKQIELLRATENSQNFEELEDISSHYDAIYIHPSTYRLSLLAAGSTIDLVEAVCKNEIQNGMAIIRPPGHHAMKSEYCGYCFFNNVALAAQHALDNLGVSKILIVDWDVHHGQATQQMFFDDNRVVYFSIHRYEHGTFWPNLRESDFDYIGTGAGRGYNFNVPLNKTGMTNTDYLAIFHQLLLPLASEFAPELVLISAGFDAAMGDEKGEMEITPACYAHLVNSLSAFAHGKIAVILEGGYCLKSLAEGAALTLRSLLGDPVPMIESLGQPCDSIIETILNVIYTHQDYWQCYQFTEKYKLNEKSELPPTVKKHVPIAPFKFEGEAKLEKYETRNCYPVQSNETKELIKKRLDDLIYRTQLLAPKPVCFVYDEIMLRHQNPYDGNHPEKPARLSSIFEKHSEYGLLERLHILKSRVATKEELLLVHKEEHIDAMEQLSELTDSELKSKADGFDSIYFNKFSYEAATVAAGSLLQVVDSVLNGDSRAGVAVVRPPGHHAEVEEPCGFCLFNSASVAAKYAIEMHGLKRVLLLDWDVHHGNGSQEIFEADPQVLYISLHRYDNGSFFPHSTDAAHTVVGEGKGRGFNVNIPWNKRGIGNAEYIAAFHQIVLPIAYQFNPELIIVSAGFDAAIGDPLGGYKVTPEAYGHFTHWLSSLANGRVILTLEGGYNVRTISYAMTMCTKALLHDPIPILDPLTPINPSAIQSIKQVISVQSEFWSALQFLVAIPSDKVLEGKPDELISMMGDLSLKLGDYANEVTKSYDEKDFGNLSWNCDKNSSNGDDCKVTGISLNNNRHVTPSSVCISSNVSTPDSLKSDSLNPCFTSNCSDSSIVSTPNYLQCDPSTLNFSSVSSLTPNSVKSDCSNFNSSSSSVASQGLSTPNFIKSDQLGNNSFESSSNYLSCDSSFQVVSPGLSIMNMNNDSPKNSNQKFTMDDGAGCSSSSASSSQKPENIQTLSDYLAENMELLVGGEMFAVVPKKNCPHLSLVRKVPETGVNTKVPCATCSSTAENWSCLTCYTVQCGRYIKGHMAEHSTKEGHPVVLSFSDLSVWCYGCEAYLDNEVLYEARNAAHQDKFGSALPWSYGPKASS</sequence>
<evidence type="ECO:0000256" key="30">
    <source>
        <dbReference type="ARBA" id="ARBA00049136"/>
    </source>
</evidence>
<dbReference type="InterPro" id="IPR013083">
    <property type="entry name" value="Znf_RING/FYVE/PHD"/>
</dbReference>
<proteinExistence type="inferred from homology"/>